<evidence type="ECO:0000313" key="1">
    <source>
        <dbReference type="EMBL" id="WMV07694.1"/>
    </source>
</evidence>
<accession>A0AAF0PMH8</accession>
<reference evidence="1" key="1">
    <citation type="submission" date="2023-08" db="EMBL/GenBank/DDBJ databases">
        <title>A de novo genome assembly of Solanum verrucosum Schlechtendal, a Mexican diploid species geographically isolated from the other diploid A-genome species in potato relatives.</title>
        <authorList>
            <person name="Hosaka K."/>
        </authorList>
    </citation>
    <scope>NUCLEOTIDE SEQUENCE</scope>
    <source>
        <tissue evidence="1">Young leaves</tissue>
    </source>
</reference>
<organism evidence="1 2">
    <name type="scientific">Solanum verrucosum</name>
    <dbReference type="NCBI Taxonomy" id="315347"/>
    <lineage>
        <taxon>Eukaryota</taxon>
        <taxon>Viridiplantae</taxon>
        <taxon>Streptophyta</taxon>
        <taxon>Embryophyta</taxon>
        <taxon>Tracheophyta</taxon>
        <taxon>Spermatophyta</taxon>
        <taxon>Magnoliopsida</taxon>
        <taxon>eudicotyledons</taxon>
        <taxon>Gunneridae</taxon>
        <taxon>Pentapetalae</taxon>
        <taxon>asterids</taxon>
        <taxon>lamiids</taxon>
        <taxon>Solanales</taxon>
        <taxon>Solanaceae</taxon>
        <taxon>Solanoideae</taxon>
        <taxon>Solaneae</taxon>
        <taxon>Solanum</taxon>
    </lineage>
</organism>
<gene>
    <name evidence="1" type="ORF">MTR67_001079</name>
</gene>
<dbReference type="Proteomes" id="UP001234989">
    <property type="component" value="Chromosome 1"/>
</dbReference>
<keyword evidence="2" id="KW-1185">Reference proteome</keyword>
<proteinExistence type="predicted"/>
<sequence length="15" mass="1817">MDMVDSVEGKKHYMF</sequence>
<dbReference type="EMBL" id="CP133612">
    <property type="protein sequence ID" value="WMV07694.1"/>
    <property type="molecule type" value="Genomic_DNA"/>
</dbReference>
<protein>
    <submittedName>
        <fullName evidence="1">Uncharacterized protein</fullName>
    </submittedName>
</protein>
<evidence type="ECO:0000313" key="2">
    <source>
        <dbReference type="Proteomes" id="UP001234989"/>
    </source>
</evidence>
<name>A0AAF0PMH8_SOLVR</name>